<dbReference type="RefSeq" id="WP_193719507.1">
    <property type="nucleotide sequence ID" value="NZ_JACSPN010000007.1"/>
</dbReference>
<dbReference type="Proteomes" id="UP000822993">
    <property type="component" value="Unassembled WGS sequence"/>
</dbReference>
<name>A0A9D5U982_9CELL</name>
<feature type="region of interest" description="Disordered" evidence="1">
    <location>
        <begin position="1"/>
        <end position="24"/>
    </location>
</feature>
<keyword evidence="3" id="KW-1185">Reference proteome</keyword>
<gene>
    <name evidence="2" type="ORF">H9623_07960</name>
</gene>
<evidence type="ECO:0000256" key="1">
    <source>
        <dbReference type="SAM" id="MobiDB-lite"/>
    </source>
</evidence>
<evidence type="ECO:0000313" key="2">
    <source>
        <dbReference type="EMBL" id="MBE7700235.1"/>
    </source>
</evidence>
<evidence type="ECO:0000313" key="3">
    <source>
        <dbReference type="Proteomes" id="UP000822993"/>
    </source>
</evidence>
<dbReference type="AlphaFoldDB" id="A0A9D5U982"/>
<proteinExistence type="predicted"/>
<dbReference type="EMBL" id="JACSPN010000007">
    <property type="protein sequence ID" value="MBE7700235.1"/>
    <property type="molecule type" value="Genomic_DNA"/>
</dbReference>
<sequence>MKRWERSESSVSPQHKKINGPAAQGRTAAEYLAAQYADSRQLQLKTASLFDNIVWGVHQAADRSEAQVRELGLHLGFGSSRPEKEDSDGGPDNLWALAVGRFGVIELKTDVKRADTRITKSEAEQLGHSMTWFESRYPDAAHAAPVLLHPSSVLRGDAHLPQGARIITPNDLEALRRDVEAFVNELAANDSWSRPEAVASALTRNHLTADQVIARHSRNPERA</sequence>
<accession>A0A9D5U982</accession>
<comment type="caution">
    <text evidence="2">The sequence shown here is derived from an EMBL/GenBank/DDBJ whole genome shotgun (WGS) entry which is preliminary data.</text>
</comment>
<reference evidence="2 3" key="1">
    <citation type="submission" date="2020-08" db="EMBL/GenBank/DDBJ databases">
        <title>A Genomic Blueprint of the Chicken Gut Microbiome.</title>
        <authorList>
            <person name="Gilroy R."/>
            <person name="Ravi A."/>
            <person name="Getino M."/>
            <person name="Pursley I."/>
            <person name="Horton D.L."/>
            <person name="Alikhan N.-F."/>
            <person name="Baker D."/>
            <person name="Gharbi K."/>
            <person name="Hall N."/>
            <person name="Watson M."/>
            <person name="Adriaenssens E.M."/>
            <person name="Foster-Nyarko E."/>
            <person name="Jarju S."/>
            <person name="Secka A."/>
            <person name="Antonio M."/>
            <person name="Oren A."/>
            <person name="Chaudhuri R."/>
            <person name="La Ragione R.M."/>
            <person name="Hildebrand F."/>
            <person name="Pallen M.J."/>
        </authorList>
    </citation>
    <scope>NUCLEOTIDE SEQUENCE [LARGE SCALE GENOMIC DNA]</scope>
    <source>
        <strain evidence="2 3">Sa1BUA8</strain>
    </source>
</reference>
<protein>
    <submittedName>
        <fullName evidence="2">Uncharacterized protein</fullName>
    </submittedName>
</protein>
<organism evidence="2 3">
    <name type="scientific">Oerskovia douganii</name>
    <dbReference type="NCBI Taxonomy" id="2762210"/>
    <lineage>
        <taxon>Bacteria</taxon>
        <taxon>Bacillati</taxon>
        <taxon>Actinomycetota</taxon>
        <taxon>Actinomycetes</taxon>
        <taxon>Micrococcales</taxon>
        <taxon>Cellulomonadaceae</taxon>
        <taxon>Oerskovia</taxon>
    </lineage>
</organism>